<dbReference type="EMBL" id="PDSK01000029">
    <property type="protein sequence ID" value="PIE35943.1"/>
    <property type="molecule type" value="Genomic_DNA"/>
</dbReference>
<name>A0A2G6KJW1_9BACT</name>
<proteinExistence type="inferred from homology"/>
<evidence type="ECO:0000256" key="2">
    <source>
        <dbReference type="ARBA" id="ARBA00001936"/>
    </source>
</evidence>
<dbReference type="PANTHER" id="PTHR30387:SF2">
    <property type="entry name" value="MANNONATE DEHYDRATASE"/>
    <property type="match status" value="1"/>
</dbReference>
<evidence type="ECO:0000256" key="6">
    <source>
        <dbReference type="ARBA" id="ARBA00007389"/>
    </source>
</evidence>
<sequence>MKQSAMKFSMRIESEASNEELLFAKQLGLNYVFTWVKEHQRSYEALLALRQKVETAGLTLYNTGSFDLGKSDKIHLGLPGRDEVIEEFKTFIYNLGLAGIHTTTFTWEPSQVWSSEPGESRGAAARRVDLHEMMQQPMTHGREYSEVEIWQNFEYFIKRILPIAEEADVRLALHPNDPPAKSLGGIPCLIHSFEDYKRAFAIAGDSPYLGMEFCTGCWLEGGDDFGNMLEAIRYFHERKKIFIVHFRNVSDTLPVFTETFLDNGYMDMYQVMKTFCEIGYDGTMTLDHTPKFVPGFDKGSGTAYAIGYMRALMERAEAEL</sequence>
<dbReference type="Pfam" id="PF03786">
    <property type="entry name" value="UxuA"/>
    <property type="match status" value="2"/>
</dbReference>
<dbReference type="Gene3D" id="3.20.20.150">
    <property type="entry name" value="Divalent-metal-dependent TIM barrel enzymes"/>
    <property type="match status" value="1"/>
</dbReference>
<comment type="catalytic activity">
    <reaction evidence="1">
        <text>D-mannonate = 2-dehydro-3-deoxy-D-gluconate + H2O</text>
        <dbReference type="Rhea" id="RHEA:20097"/>
        <dbReference type="ChEBI" id="CHEBI:15377"/>
        <dbReference type="ChEBI" id="CHEBI:17767"/>
        <dbReference type="ChEBI" id="CHEBI:57990"/>
        <dbReference type="EC" id="4.2.1.8"/>
    </reaction>
</comment>
<evidence type="ECO:0000313" key="12">
    <source>
        <dbReference type="Proteomes" id="UP000230821"/>
    </source>
</evidence>
<evidence type="ECO:0000256" key="9">
    <source>
        <dbReference type="ARBA" id="ARBA00023211"/>
    </source>
</evidence>
<dbReference type="InterPro" id="IPR004628">
    <property type="entry name" value="Man_deHydtase"/>
</dbReference>
<dbReference type="EC" id="4.2.1.8" evidence="7"/>
<organism evidence="11 12">
    <name type="scientific">candidate division KSB3 bacterium</name>
    <dbReference type="NCBI Taxonomy" id="2044937"/>
    <lineage>
        <taxon>Bacteria</taxon>
        <taxon>candidate division KSB3</taxon>
    </lineage>
</organism>
<evidence type="ECO:0000256" key="8">
    <source>
        <dbReference type="ARBA" id="ARBA00023004"/>
    </source>
</evidence>
<keyword evidence="8" id="KW-0408">Iron</keyword>
<evidence type="ECO:0000256" key="3">
    <source>
        <dbReference type="ARBA" id="ARBA00001954"/>
    </source>
</evidence>
<comment type="function">
    <text evidence="4">Catalyzes the dehydration of D-mannonate.</text>
</comment>
<evidence type="ECO:0000256" key="10">
    <source>
        <dbReference type="ARBA" id="ARBA00023239"/>
    </source>
</evidence>
<comment type="pathway">
    <text evidence="5">Carbohydrate metabolism; pentose and glucuronate interconversion.</text>
</comment>
<accession>A0A2G6KJW1</accession>
<dbReference type="SUPFAM" id="SSF51658">
    <property type="entry name" value="Xylose isomerase-like"/>
    <property type="match status" value="1"/>
</dbReference>
<dbReference type="PANTHER" id="PTHR30387">
    <property type="entry name" value="MANNONATE DEHYDRATASE"/>
    <property type="match status" value="1"/>
</dbReference>
<evidence type="ECO:0000256" key="4">
    <source>
        <dbReference type="ARBA" id="ARBA00002713"/>
    </source>
</evidence>
<comment type="cofactor">
    <cofactor evidence="3">
        <name>Fe(2+)</name>
        <dbReference type="ChEBI" id="CHEBI:29033"/>
    </cofactor>
</comment>
<dbReference type="GO" id="GO:0042840">
    <property type="term" value="P:D-glucuronate catabolic process"/>
    <property type="evidence" value="ECO:0007669"/>
    <property type="project" value="TreeGrafter"/>
</dbReference>
<dbReference type="GO" id="GO:0008927">
    <property type="term" value="F:mannonate dehydratase activity"/>
    <property type="evidence" value="ECO:0007669"/>
    <property type="project" value="UniProtKB-EC"/>
</dbReference>
<dbReference type="InterPro" id="IPR036237">
    <property type="entry name" value="Xyl_isomerase-like_sf"/>
</dbReference>
<dbReference type="UniPathway" id="UPA00246"/>
<comment type="cofactor">
    <cofactor evidence="2">
        <name>Mn(2+)</name>
        <dbReference type="ChEBI" id="CHEBI:29035"/>
    </cofactor>
</comment>
<protein>
    <recommendedName>
        <fullName evidence="7">mannonate dehydratase</fullName>
        <ecNumber evidence="7">4.2.1.8</ecNumber>
    </recommendedName>
</protein>
<comment type="similarity">
    <text evidence="6">Belongs to the mannonate dehydratase family.</text>
</comment>
<keyword evidence="9" id="KW-0464">Manganese</keyword>
<evidence type="ECO:0000313" key="11">
    <source>
        <dbReference type="EMBL" id="PIE35943.1"/>
    </source>
</evidence>
<evidence type="ECO:0000256" key="5">
    <source>
        <dbReference type="ARBA" id="ARBA00004892"/>
    </source>
</evidence>
<keyword evidence="10" id="KW-0456">Lyase</keyword>
<dbReference type="GO" id="GO:0030145">
    <property type="term" value="F:manganese ion binding"/>
    <property type="evidence" value="ECO:0007669"/>
    <property type="project" value="TreeGrafter"/>
</dbReference>
<dbReference type="AlphaFoldDB" id="A0A2G6KJW1"/>
<dbReference type="Proteomes" id="UP000230821">
    <property type="component" value="Unassembled WGS sequence"/>
</dbReference>
<comment type="caution">
    <text evidence="11">The sequence shown here is derived from an EMBL/GenBank/DDBJ whole genome shotgun (WGS) entry which is preliminary data.</text>
</comment>
<dbReference type="GO" id="GO:0008198">
    <property type="term" value="F:ferrous iron binding"/>
    <property type="evidence" value="ECO:0007669"/>
    <property type="project" value="TreeGrafter"/>
</dbReference>
<reference evidence="11 12" key="1">
    <citation type="submission" date="2017-10" db="EMBL/GenBank/DDBJ databases">
        <title>Novel microbial diversity and functional potential in the marine mammal oral microbiome.</title>
        <authorList>
            <person name="Dudek N.K."/>
            <person name="Sun C.L."/>
            <person name="Burstein D."/>
            <person name="Kantor R.S."/>
            <person name="Aliaga Goltsman D.S."/>
            <person name="Bik E.M."/>
            <person name="Thomas B.C."/>
            <person name="Banfield J.F."/>
            <person name="Relman D.A."/>
        </authorList>
    </citation>
    <scope>NUCLEOTIDE SEQUENCE [LARGE SCALE GENOMIC DNA]</scope>
    <source>
        <strain evidence="11">DOLJORAL78_47_16</strain>
    </source>
</reference>
<evidence type="ECO:0000256" key="7">
    <source>
        <dbReference type="ARBA" id="ARBA00012927"/>
    </source>
</evidence>
<gene>
    <name evidence="11" type="ORF">CSA56_02130</name>
</gene>
<evidence type="ECO:0000256" key="1">
    <source>
        <dbReference type="ARBA" id="ARBA00001794"/>
    </source>
</evidence>